<dbReference type="PROSITE" id="PS01031">
    <property type="entry name" value="SHSP"/>
    <property type="match status" value="1"/>
</dbReference>
<evidence type="ECO:0000313" key="6">
    <source>
        <dbReference type="Proteomes" id="UP000095009"/>
    </source>
</evidence>
<evidence type="ECO:0000256" key="1">
    <source>
        <dbReference type="ARBA" id="ARBA00023016"/>
    </source>
</evidence>
<dbReference type="SUPFAM" id="SSF49764">
    <property type="entry name" value="HSP20-like chaperones"/>
    <property type="match status" value="1"/>
</dbReference>
<feature type="non-terminal residue" evidence="5">
    <location>
        <position position="1"/>
    </location>
</feature>
<feature type="non-terminal residue" evidence="5">
    <location>
        <position position="113"/>
    </location>
</feature>
<feature type="domain" description="SHSP" evidence="4">
    <location>
        <begin position="1"/>
        <end position="113"/>
    </location>
</feature>
<name>A0A1E3PFH6_9ASCO</name>
<dbReference type="InterPro" id="IPR031107">
    <property type="entry name" value="Small_HSP"/>
</dbReference>
<dbReference type="InterPro" id="IPR002068">
    <property type="entry name" value="A-crystallin/Hsp20_dom"/>
</dbReference>
<keyword evidence="1" id="KW-0346">Stress response</keyword>
<dbReference type="Pfam" id="PF00011">
    <property type="entry name" value="HSP20"/>
    <property type="match status" value="1"/>
</dbReference>
<dbReference type="AlphaFoldDB" id="A0A1E3PFH6"/>
<dbReference type="PANTHER" id="PTHR11527">
    <property type="entry name" value="HEAT-SHOCK PROTEIN 20 FAMILY MEMBER"/>
    <property type="match status" value="1"/>
</dbReference>
<proteinExistence type="inferred from homology"/>
<dbReference type="EMBL" id="KV454414">
    <property type="protein sequence ID" value="ODQ63637.1"/>
    <property type="molecule type" value="Genomic_DNA"/>
</dbReference>
<comment type="similarity">
    <text evidence="2 3">Belongs to the small heat shock protein (HSP20) family.</text>
</comment>
<protein>
    <submittedName>
        <fullName evidence="5">HSP20-like chaperone</fullName>
    </submittedName>
</protein>
<keyword evidence="6" id="KW-1185">Reference proteome</keyword>
<sequence>PQIDSYDNNADYTIHCSLPGVKSKDIEVIYDKEHNQVIIKGKYLESCKQSTENITIRERWSGSFERKITLPLTQNQTISSDDIKASLKSGVLEVTILKGKKLENKLKRIPVAT</sequence>
<dbReference type="InterPro" id="IPR008978">
    <property type="entry name" value="HSP20-like_chaperone"/>
</dbReference>
<evidence type="ECO:0000259" key="4">
    <source>
        <dbReference type="PROSITE" id="PS01031"/>
    </source>
</evidence>
<reference evidence="5 6" key="1">
    <citation type="journal article" date="2016" name="Proc. Natl. Acad. Sci. U.S.A.">
        <title>Comparative genomics of biotechnologically important yeasts.</title>
        <authorList>
            <person name="Riley R."/>
            <person name="Haridas S."/>
            <person name="Wolfe K.H."/>
            <person name="Lopes M.R."/>
            <person name="Hittinger C.T."/>
            <person name="Goeker M."/>
            <person name="Salamov A.A."/>
            <person name="Wisecaver J.H."/>
            <person name="Long T.M."/>
            <person name="Calvey C.H."/>
            <person name="Aerts A.L."/>
            <person name="Barry K.W."/>
            <person name="Choi C."/>
            <person name="Clum A."/>
            <person name="Coughlan A.Y."/>
            <person name="Deshpande S."/>
            <person name="Douglass A.P."/>
            <person name="Hanson S.J."/>
            <person name="Klenk H.-P."/>
            <person name="LaButti K.M."/>
            <person name="Lapidus A."/>
            <person name="Lindquist E.A."/>
            <person name="Lipzen A.M."/>
            <person name="Meier-Kolthoff J.P."/>
            <person name="Ohm R.A."/>
            <person name="Otillar R.P."/>
            <person name="Pangilinan J.L."/>
            <person name="Peng Y."/>
            <person name="Rokas A."/>
            <person name="Rosa C.A."/>
            <person name="Scheuner C."/>
            <person name="Sibirny A.A."/>
            <person name="Slot J.C."/>
            <person name="Stielow J.B."/>
            <person name="Sun H."/>
            <person name="Kurtzman C.P."/>
            <person name="Blackwell M."/>
            <person name="Grigoriev I.V."/>
            <person name="Jeffries T.W."/>
        </authorList>
    </citation>
    <scope>NUCLEOTIDE SEQUENCE [LARGE SCALE GENOMIC DNA]</scope>
    <source>
        <strain evidence="5 6">DSM 6958</strain>
    </source>
</reference>
<dbReference type="Proteomes" id="UP000095009">
    <property type="component" value="Unassembled WGS sequence"/>
</dbReference>
<evidence type="ECO:0000313" key="5">
    <source>
        <dbReference type="EMBL" id="ODQ63637.1"/>
    </source>
</evidence>
<evidence type="ECO:0000256" key="2">
    <source>
        <dbReference type="PROSITE-ProRule" id="PRU00285"/>
    </source>
</evidence>
<evidence type="ECO:0000256" key="3">
    <source>
        <dbReference type="RuleBase" id="RU003616"/>
    </source>
</evidence>
<organism evidence="5 6">
    <name type="scientific">Nadsonia fulvescens var. elongata DSM 6958</name>
    <dbReference type="NCBI Taxonomy" id="857566"/>
    <lineage>
        <taxon>Eukaryota</taxon>
        <taxon>Fungi</taxon>
        <taxon>Dikarya</taxon>
        <taxon>Ascomycota</taxon>
        <taxon>Saccharomycotina</taxon>
        <taxon>Dipodascomycetes</taxon>
        <taxon>Dipodascales</taxon>
        <taxon>Dipodascales incertae sedis</taxon>
        <taxon>Nadsonia</taxon>
    </lineage>
</organism>
<dbReference type="OrthoDB" id="5511210at2759"/>
<dbReference type="STRING" id="857566.A0A1E3PFH6"/>
<accession>A0A1E3PFH6</accession>
<gene>
    <name evidence="5" type="ORF">NADFUDRAFT_9643</name>
</gene>
<dbReference type="Gene3D" id="2.60.40.790">
    <property type="match status" value="1"/>
</dbReference>
<dbReference type="CDD" id="cd06464">
    <property type="entry name" value="ACD_sHsps-like"/>
    <property type="match status" value="1"/>
</dbReference>